<evidence type="ECO:0000256" key="1">
    <source>
        <dbReference type="ARBA" id="ARBA00022737"/>
    </source>
</evidence>
<dbReference type="Pfam" id="PF00035">
    <property type="entry name" value="dsrm"/>
    <property type="match status" value="2"/>
</dbReference>
<evidence type="ECO:0000256" key="4">
    <source>
        <dbReference type="SAM" id="MobiDB-lite"/>
    </source>
</evidence>
<organism evidence="6 7">
    <name type="scientific">Kalanchoe fedtschenkoi</name>
    <name type="common">Lavender scallops</name>
    <name type="synonym">South American air plant</name>
    <dbReference type="NCBI Taxonomy" id="63787"/>
    <lineage>
        <taxon>Eukaryota</taxon>
        <taxon>Viridiplantae</taxon>
        <taxon>Streptophyta</taxon>
        <taxon>Embryophyta</taxon>
        <taxon>Tracheophyta</taxon>
        <taxon>Spermatophyta</taxon>
        <taxon>Magnoliopsida</taxon>
        <taxon>eudicotyledons</taxon>
        <taxon>Gunneridae</taxon>
        <taxon>Pentapetalae</taxon>
        <taxon>Saxifragales</taxon>
        <taxon>Crassulaceae</taxon>
        <taxon>Kalanchoe</taxon>
    </lineage>
</organism>
<dbReference type="AlphaFoldDB" id="A0A7N0ZXZ1"/>
<keyword evidence="7" id="KW-1185">Reference proteome</keyword>
<proteinExistence type="predicted"/>
<reference evidence="6" key="1">
    <citation type="submission" date="2021-01" db="UniProtKB">
        <authorList>
            <consortium name="EnsemblPlants"/>
        </authorList>
    </citation>
    <scope>IDENTIFICATION</scope>
</reference>
<dbReference type="Proteomes" id="UP000594263">
    <property type="component" value="Unplaced"/>
</dbReference>
<dbReference type="PANTHER" id="PTHR46031">
    <property type="match status" value="1"/>
</dbReference>
<evidence type="ECO:0000259" key="5">
    <source>
        <dbReference type="PROSITE" id="PS50137"/>
    </source>
</evidence>
<dbReference type="CDD" id="cd19907">
    <property type="entry name" value="DSRM_AtDRB-like_rpt1"/>
    <property type="match status" value="1"/>
</dbReference>
<dbReference type="SMART" id="SM00358">
    <property type="entry name" value="DSRM"/>
    <property type="match status" value="2"/>
</dbReference>
<dbReference type="OMA" id="HIRHAVP"/>
<feature type="domain" description="DRBM" evidence="5">
    <location>
        <begin position="87"/>
        <end position="155"/>
    </location>
</feature>
<dbReference type="EnsemblPlants" id="Kaladp0048s0023.1.v1.1">
    <property type="protein sequence ID" value="Kaladp0048s0023.1.v1.1"/>
    <property type="gene ID" value="Kaladp0048s0023.v1.1"/>
</dbReference>
<evidence type="ECO:0000256" key="3">
    <source>
        <dbReference type="PROSITE-ProRule" id="PRU00266"/>
    </source>
</evidence>
<keyword evidence="1" id="KW-0677">Repeat</keyword>
<dbReference type="SUPFAM" id="SSF54768">
    <property type="entry name" value="dsRNA-binding domain-like"/>
    <property type="match status" value="2"/>
</dbReference>
<dbReference type="InterPro" id="IPR014720">
    <property type="entry name" value="dsRBD_dom"/>
</dbReference>
<feature type="region of interest" description="Disordered" evidence="4">
    <location>
        <begin position="190"/>
        <end position="217"/>
    </location>
</feature>
<dbReference type="Gramene" id="Kaladp0048s0023.1.v1.1">
    <property type="protein sequence ID" value="Kaladp0048s0023.1.v1.1"/>
    <property type="gene ID" value="Kaladp0048s0023.v1.1"/>
</dbReference>
<dbReference type="InterPro" id="IPR044450">
    <property type="entry name" value="AtDRB-like_DSRM_1"/>
</dbReference>
<accession>A0A7N0ZXZ1</accession>
<sequence>MYKNKLQDLSQRSCFNLPSYTCIREGPDHSPRFKATVNFNGELFESPGFCSTLRQAEHSAAEVALDSLSSRGSSHSLAARILDETGVYKNLLQEISQRVGALLPQYATYRTGLGHLPVFTGTVELAGIIFTGEPAKNKKQAKKNAAMAAWSSLKQLAKEDPSTETKSLDEQEQVTVARTLLKYRLKERIDMASSPNSRPKKFSFQNSRPHSSQSSSASTSKILPLICSNITGPQQKCNMVTSTNSYHLLSKPVTSSPALRSQSPILESHSSHSQKFPSAGAAPYIPIQQFVMPYHHIAPSVAVRTAVPCFSSPCMSPPGNFPSPVMHAPAPVHFSVPIAFRQTVHVFGSSVKSKEPAPRPRLVLSPALSPLSRAVVSKTVSSRQEHEGIICSLENLKLVRSAGEHGGSSVK</sequence>
<dbReference type="Gene3D" id="3.30.160.20">
    <property type="match status" value="2"/>
</dbReference>
<name>A0A7N0ZXZ1_KALFE</name>
<evidence type="ECO:0000256" key="2">
    <source>
        <dbReference type="ARBA" id="ARBA00022884"/>
    </source>
</evidence>
<feature type="compositionally biased region" description="Low complexity" evidence="4">
    <location>
        <begin position="203"/>
        <end position="217"/>
    </location>
</feature>
<protein>
    <recommendedName>
        <fullName evidence="5">DRBM domain-containing protein</fullName>
    </recommendedName>
</protein>
<feature type="domain" description="DRBM" evidence="5">
    <location>
        <begin position="1"/>
        <end position="70"/>
    </location>
</feature>
<dbReference type="GO" id="GO:0003725">
    <property type="term" value="F:double-stranded RNA binding"/>
    <property type="evidence" value="ECO:0007669"/>
    <property type="project" value="InterPro"/>
</dbReference>
<keyword evidence="2 3" id="KW-0694">RNA-binding</keyword>
<evidence type="ECO:0000313" key="6">
    <source>
        <dbReference type="EnsemblPlants" id="Kaladp0048s0023.1.v1.1"/>
    </source>
</evidence>
<dbReference type="PANTHER" id="PTHR46031:SF26">
    <property type="entry name" value="DOUBLE-STRANDED RNA-BINDING PROTEIN 2"/>
    <property type="match status" value="1"/>
</dbReference>
<dbReference type="PROSITE" id="PS50137">
    <property type="entry name" value="DS_RBD"/>
    <property type="match status" value="2"/>
</dbReference>
<dbReference type="FunFam" id="3.30.160.20:FF:000036">
    <property type="entry name" value="Double-stranded RNA-binding protein 2"/>
    <property type="match status" value="2"/>
</dbReference>
<evidence type="ECO:0000313" key="7">
    <source>
        <dbReference type="Proteomes" id="UP000594263"/>
    </source>
</evidence>